<evidence type="ECO:0000256" key="7">
    <source>
        <dbReference type="ARBA" id="ARBA00022801"/>
    </source>
</evidence>
<keyword evidence="8" id="KW-0442">Lipid degradation</keyword>
<evidence type="ECO:0000256" key="2">
    <source>
        <dbReference type="ARBA" id="ARBA00004613"/>
    </source>
</evidence>
<dbReference type="InterPro" id="IPR019826">
    <property type="entry name" value="Carboxylesterase_B_AS"/>
</dbReference>
<evidence type="ECO:0000256" key="20">
    <source>
        <dbReference type="ARBA" id="ARBA00048701"/>
    </source>
</evidence>
<dbReference type="PANTHER" id="PTHR43903">
    <property type="entry name" value="NEUROLIGIN"/>
    <property type="match status" value="1"/>
</dbReference>
<comment type="catalytic activity">
    <reaction evidence="15">
        <text>13-octadecanoyloxy-octadecanoate + H2O = 13-hydroxy-octadecanoate + octadecanoate + H(+)</text>
        <dbReference type="Rhea" id="RHEA:52084"/>
        <dbReference type="ChEBI" id="CHEBI:15377"/>
        <dbReference type="ChEBI" id="CHEBI:15378"/>
        <dbReference type="ChEBI" id="CHEBI:25629"/>
        <dbReference type="ChEBI" id="CHEBI:136304"/>
        <dbReference type="ChEBI" id="CHEBI:136335"/>
    </reaction>
    <physiologicalReaction direction="left-to-right" evidence="15">
        <dbReference type="Rhea" id="RHEA:52085"/>
    </physiologicalReaction>
</comment>
<dbReference type="InterPro" id="IPR002018">
    <property type="entry name" value="CarbesteraseB"/>
</dbReference>
<dbReference type="InterPro" id="IPR019819">
    <property type="entry name" value="Carboxylesterase_B_CS"/>
</dbReference>
<evidence type="ECO:0000256" key="9">
    <source>
        <dbReference type="ARBA" id="ARBA00023098"/>
    </source>
</evidence>
<evidence type="ECO:0000256" key="8">
    <source>
        <dbReference type="ARBA" id="ARBA00022963"/>
    </source>
</evidence>
<feature type="signal peptide" evidence="31">
    <location>
        <begin position="1"/>
        <end position="21"/>
    </location>
</feature>
<organism evidence="33 34">
    <name type="scientific">Cyprinus carpio</name>
    <name type="common">Common carp</name>
    <dbReference type="NCBI Taxonomy" id="7962"/>
    <lineage>
        <taxon>Eukaryota</taxon>
        <taxon>Metazoa</taxon>
        <taxon>Chordata</taxon>
        <taxon>Craniata</taxon>
        <taxon>Vertebrata</taxon>
        <taxon>Euteleostomi</taxon>
        <taxon>Actinopterygii</taxon>
        <taxon>Neopterygii</taxon>
        <taxon>Teleostei</taxon>
        <taxon>Ostariophysi</taxon>
        <taxon>Cypriniformes</taxon>
        <taxon>Cyprinidae</taxon>
        <taxon>Cyprininae</taxon>
        <taxon>Cyprinus</taxon>
    </lineage>
</organism>
<sequence>MMMPMLGVFISVALILGTANAASLGSVYTEGGMVQGKSHSVGLFRYMDVFKGIPFAAPPGRLEKPVPHPGWDGVLKATDYRMRCMQLNLLATDVVGSEDCLYLNIWVPQGNTVSTNLPVMVFIYGGGFLLGGGQGANFLDNYLYDGQEIADRGNVIVVTFNYRVGSLGFLSSGNAEAPGNYGLWDQHTAIAWVHRNIRNFGGNPGNITIFGESAGAASVNFQILSPKNKGLIRRAISQSGVALCPWAVNRNPRQYAEEVSFTFMNVPHCQVQKQTLLNAMQSLNFFPDPIVHNLALSPVIDGDFLPAEPDTLFGNAADIDYIAGVNDMDGHIFATLDIPSINNALVSTPVEEVKKLSIALSESRGTDAGIATYEEYTANWGSKPSDTDIKKTVVDMETDYIFLVPTQATLYLHSDHAKSGRTYSYLFNEPSRIPVFPLWMGADHADDLQYVFGKPFTTPLGYFPRHRDVAKYMISYWTNFAQTGDPNKGESSVPVTWPEFASNGHQYLVINNKMNRDSVKQMLRTRLVYYWTTVFSSFPGVQKN</sequence>
<keyword evidence="9" id="KW-0443">Lipid metabolism</keyword>
<comment type="catalytic activity">
    <reaction evidence="1">
        <text>9-(9Z-hexadecenoyloxy)-octadecanoate + H2O = (9Z)-hexadecenoate + 9-hydroxy-octadecanoate + H(+)</text>
        <dbReference type="Rhea" id="RHEA:52068"/>
        <dbReference type="ChEBI" id="CHEBI:15377"/>
        <dbReference type="ChEBI" id="CHEBI:15378"/>
        <dbReference type="ChEBI" id="CHEBI:32372"/>
        <dbReference type="ChEBI" id="CHEBI:136286"/>
        <dbReference type="ChEBI" id="CHEBI:136309"/>
    </reaction>
    <physiologicalReaction direction="left-to-right" evidence="1">
        <dbReference type="Rhea" id="RHEA:52069"/>
    </physiologicalReaction>
</comment>
<dbReference type="Ensembl" id="ENSCCRT00015113907.1">
    <property type="protein sequence ID" value="ENSCCRP00015110417.1"/>
    <property type="gene ID" value="ENSCCRG00015043610.1"/>
</dbReference>
<evidence type="ECO:0000256" key="19">
    <source>
        <dbReference type="ARBA" id="ARBA00048680"/>
    </source>
</evidence>
<dbReference type="Proteomes" id="UP000694700">
    <property type="component" value="Unplaced"/>
</dbReference>
<proteinExistence type="inferred from homology"/>
<evidence type="ECO:0000256" key="28">
    <source>
        <dbReference type="ARBA" id="ARBA00052473"/>
    </source>
</evidence>
<evidence type="ECO:0000256" key="6">
    <source>
        <dbReference type="ARBA" id="ARBA00022729"/>
    </source>
</evidence>
<comment type="catalytic activity">
    <reaction evidence="27">
        <text>an acetyl ester + H2O = an aliphatic alcohol + acetate + H(+)</text>
        <dbReference type="Rhea" id="RHEA:12957"/>
        <dbReference type="ChEBI" id="CHEBI:2571"/>
        <dbReference type="ChEBI" id="CHEBI:15377"/>
        <dbReference type="ChEBI" id="CHEBI:15378"/>
        <dbReference type="ChEBI" id="CHEBI:30089"/>
        <dbReference type="ChEBI" id="CHEBI:47622"/>
        <dbReference type="EC" id="3.1.1.6"/>
    </reaction>
    <physiologicalReaction direction="left-to-right" evidence="27">
        <dbReference type="Rhea" id="RHEA:12958"/>
    </physiologicalReaction>
</comment>
<dbReference type="InterPro" id="IPR029058">
    <property type="entry name" value="AB_hydrolase_fold"/>
</dbReference>
<dbReference type="GO" id="GO:0016042">
    <property type="term" value="P:lipid catabolic process"/>
    <property type="evidence" value="ECO:0007669"/>
    <property type="project" value="UniProtKB-KW"/>
</dbReference>
<reference evidence="33" key="1">
    <citation type="submission" date="2025-08" db="UniProtKB">
        <authorList>
            <consortium name="Ensembl"/>
        </authorList>
    </citation>
    <scope>IDENTIFICATION</scope>
</reference>
<keyword evidence="10" id="KW-1015">Disulfide bond</keyword>
<evidence type="ECO:0000256" key="26">
    <source>
        <dbReference type="ARBA" id="ARBA00049428"/>
    </source>
</evidence>
<evidence type="ECO:0000313" key="33">
    <source>
        <dbReference type="Ensembl" id="ENSCCRP00015110417.1"/>
    </source>
</evidence>
<evidence type="ECO:0000256" key="11">
    <source>
        <dbReference type="ARBA" id="ARBA00023180"/>
    </source>
</evidence>
<comment type="catalytic activity">
    <reaction evidence="28">
        <text>5-(9Z-hexadecenoyloxy)-octadecanoate + H2O = 5-hydroxy-octadecanoate + (9Z)-hexadecenoate + H(+)</text>
        <dbReference type="Rhea" id="RHEA:52092"/>
        <dbReference type="ChEBI" id="CHEBI:15377"/>
        <dbReference type="ChEBI" id="CHEBI:15378"/>
        <dbReference type="ChEBI" id="CHEBI:32372"/>
        <dbReference type="ChEBI" id="CHEBI:136369"/>
        <dbReference type="ChEBI" id="CHEBI:136370"/>
    </reaction>
    <physiologicalReaction direction="left-to-right" evidence="28">
        <dbReference type="Rhea" id="RHEA:52093"/>
    </physiologicalReaction>
</comment>
<comment type="catalytic activity">
    <reaction evidence="29">
        <text>a sterol ester + H2O = a sterol + a fatty acid + H(+)</text>
        <dbReference type="Rhea" id="RHEA:10100"/>
        <dbReference type="ChEBI" id="CHEBI:15377"/>
        <dbReference type="ChEBI" id="CHEBI:15378"/>
        <dbReference type="ChEBI" id="CHEBI:15889"/>
        <dbReference type="ChEBI" id="CHEBI:28868"/>
        <dbReference type="ChEBI" id="CHEBI:35915"/>
        <dbReference type="EC" id="3.1.1.13"/>
    </reaction>
    <physiologicalReaction direction="left-to-right" evidence="29">
        <dbReference type="Rhea" id="RHEA:10101"/>
    </physiologicalReaction>
</comment>
<evidence type="ECO:0000256" key="17">
    <source>
        <dbReference type="ARBA" id="ARBA00047863"/>
    </source>
</evidence>
<evidence type="ECO:0000256" key="3">
    <source>
        <dbReference type="ARBA" id="ARBA00005964"/>
    </source>
</evidence>
<evidence type="ECO:0000256" key="21">
    <source>
        <dbReference type="ARBA" id="ARBA00048800"/>
    </source>
</evidence>
<comment type="catalytic activity">
    <reaction evidence="13">
        <text>a butanoate ester + H2O = an aliphatic alcohol + butanoate + H(+)</text>
        <dbReference type="Rhea" id="RHEA:47348"/>
        <dbReference type="ChEBI" id="CHEBI:2571"/>
        <dbReference type="ChEBI" id="CHEBI:15377"/>
        <dbReference type="ChEBI" id="CHEBI:15378"/>
        <dbReference type="ChEBI" id="CHEBI:17968"/>
        <dbReference type="ChEBI" id="CHEBI:50477"/>
    </reaction>
    <physiologicalReaction direction="left-to-right" evidence="13">
        <dbReference type="Rhea" id="RHEA:47349"/>
    </physiologicalReaction>
</comment>
<evidence type="ECO:0000256" key="14">
    <source>
        <dbReference type="ARBA" id="ARBA00047368"/>
    </source>
</evidence>
<evidence type="ECO:0000256" key="27">
    <source>
        <dbReference type="ARBA" id="ARBA00051791"/>
    </source>
</evidence>
<evidence type="ECO:0000256" key="16">
    <source>
        <dbReference type="ARBA" id="ARBA00047653"/>
    </source>
</evidence>
<evidence type="ECO:0000256" key="29">
    <source>
        <dbReference type="ARBA" id="ARBA00053019"/>
    </source>
</evidence>
<evidence type="ECO:0000256" key="5">
    <source>
        <dbReference type="ARBA" id="ARBA00022525"/>
    </source>
</evidence>
<comment type="catalytic activity">
    <reaction evidence="25">
        <text>13-(9Z-hexadecenoyloxy)-octadecanoate + H2O = 13-hydroxy-octadecanoate + (9Z)-hexadecenoate + H(+)</text>
        <dbReference type="Rhea" id="RHEA:52076"/>
        <dbReference type="ChEBI" id="CHEBI:15377"/>
        <dbReference type="ChEBI" id="CHEBI:15378"/>
        <dbReference type="ChEBI" id="CHEBI:32372"/>
        <dbReference type="ChEBI" id="CHEBI:136304"/>
        <dbReference type="ChEBI" id="CHEBI:136315"/>
    </reaction>
    <physiologicalReaction direction="left-to-right" evidence="25">
        <dbReference type="Rhea" id="RHEA:52077"/>
    </physiologicalReaction>
</comment>
<dbReference type="FunFam" id="3.40.50.1820:FF:000100">
    <property type="entry name" value="Carboxylic ester hydrolase"/>
    <property type="match status" value="1"/>
</dbReference>
<keyword evidence="11" id="KW-0325">Glycoprotein</keyword>
<evidence type="ECO:0000256" key="4">
    <source>
        <dbReference type="ARBA" id="ARBA00022487"/>
    </source>
</evidence>
<comment type="catalytic activity">
    <reaction evidence="18">
        <text>1,2,3-tri-(9Z-octadecenoyl)-glycerol + H2O = di-(9Z)-octadecenoylglycerol + (9Z)-octadecenoate + H(+)</text>
        <dbReference type="Rhea" id="RHEA:38575"/>
        <dbReference type="ChEBI" id="CHEBI:15377"/>
        <dbReference type="ChEBI" id="CHEBI:15378"/>
        <dbReference type="ChEBI" id="CHEBI:30823"/>
        <dbReference type="ChEBI" id="CHEBI:53753"/>
        <dbReference type="ChEBI" id="CHEBI:75945"/>
    </reaction>
    <physiologicalReaction direction="left-to-right" evidence="18">
        <dbReference type="Rhea" id="RHEA:38576"/>
    </physiologicalReaction>
</comment>
<comment type="subunit">
    <text evidence="30">Interacts with CLC.</text>
</comment>
<dbReference type="SUPFAM" id="SSF53474">
    <property type="entry name" value="alpha/beta-Hydrolases"/>
    <property type="match status" value="1"/>
</dbReference>
<comment type="catalytic activity">
    <reaction evidence="19">
        <text>12-octadecanoyloxy-octadecanoate + H2O = 12-hydroxyoctadecanoate + octadecanoate + H(+)</text>
        <dbReference type="Rhea" id="RHEA:52080"/>
        <dbReference type="ChEBI" id="CHEBI:15377"/>
        <dbReference type="ChEBI" id="CHEBI:15378"/>
        <dbReference type="ChEBI" id="CHEBI:25629"/>
        <dbReference type="ChEBI" id="CHEBI:84201"/>
        <dbReference type="ChEBI" id="CHEBI:136330"/>
    </reaction>
    <physiologicalReaction direction="left-to-right" evidence="19">
        <dbReference type="Rhea" id="RHEA:52081"/>
    </physiologicalReaction>
</comment>
<evidence type="ECO:0000256" key="30">
    <source>
        <dbReference type="ARBA" id="ARBA00064516"/>
    </source>
</evidence>
<dbReference type="GO" id="GO:0005576">
    <property type="term" value="C:extracellular region"/>
    <property type="evidence" value="ECO:0007669"/>
    <property type="project" value="UniProtKB-SubCell"/>
</dbReference>
<evidence type="ECO:0000256" key="1">
    <source>
        <dbReference type="ARBA" id="ARBA00000923"/>
    </source>
</evidence>
<comment type="catalytic activity">
    <reaction evidence="24">
        <text>13-(9Z-octadecenoyloxy)-octadecanoate + H2O = 13-hydroxy-octadecanoate + (9Z)-octadecenoate + H(+)</text>
        <dbReference type="Rhea" id="RHEA:52064"/>
        <dbReference type="ChEBI" id="CHEBI:15377"/>
        <dbReference type="ChEBI" id="CHEBI:15378"/>
        <dbReference type="ChEBI" id="CHEBI:30823"/>
        <dbReference type="ChEBI" id="CHEBI:136303"/>
        <dbReference type="ChEBI" id="CHEBI:136304"/>
    </reaction>
    <physiologicalReaction direction="left-to-right" evidence="24">
        <dbReference type="Rhea" id="RHEA:52065"/>
    </physiologicalReaction>
</comment>
<protein>
    <recommendedName>
        <fullName evidence="31">Carboxylic ester hydrolase</fullName>
        <ecNumber evidence="31">3.1.1.-</ecNumber>
    </recommendedName>
</protein>
<feature type="domain" description="Carboxylesterase type B" evidence="32">
    <location>
        <begin position="26"/>
        <end position="527"/>
    </location>
</feature>
<dbReference type="Gene3D" id="3.40.50.1820">
    <property type="entry name" value="alpha/beta hydrolase"/>
    <property type="match status" value="1"/>
</dbReference>
<accession>A0A8C2AXL5</accession>
<dbReference type="PROSITE" id="PS00122">
    <property type="entry name" value="CARBOXYLESTERASE_B_1"/>
    <property type="match status" value="1"/>
</dbReference>
<dbReference type="InterPro" id="IPR051093">
    <property type="entry name" value="Neuroligin/BSAL"/>
</dbReference>
<keyword evidence="6 31" id="KW-0732">Signal</keyword>
<comment type="catalytic activity">
    <reaction evidence="16">
        <text>cholesteryl (9Z-octadecenoate) + H2O = cholesterol + (9Z)-octadecenoate + H(+)</text>
        <dbReference type="Rhea" id="RHEA:33875"/>
        <dbReference type="ChEBI" id="CHEBI:15377"/>
        <dbReference type="ChEBI" id="CHEBI:15378"/>
        <dbReference type="ChEBI" id="CHEBI:16113"/>
        <dbReference type="ChEBI" id="CHEBI:30823"/>
        <dbReference type="ChEBI" id="CHEBI:46898"/>
    </reaction>
    <physiologicalReaction direction="left-to-right" evidence="16">
        <dbReference type="Rhea" id="RHEA:33876"/>
    </physiologicalReaction>
</comment>
<keyword evidence="4" id="KW-0719">Serine esterase</keyword>
<comment type="catalytic activity">
    <reaction evidence="26">
        <text>12-(9Z-hexadecenoyloxy)-octadecanoate + H2O = 12-hydroxyoctadecanoate + (9Z)-hexadecenoate + H(+)</text>
        <dbReference type="Rhea" id="RHEA:52072"/>
        <dbReference type="ChEBI" id="CHEBI:15377"/>
        <dbReference type="ChEBI" id="CHEBI:15378"/>
        <dbReference type="ChEBI" id="CHEBI:32372"/>
        <dbReference type="ChEBI" id="CHEBI:84201"/>
        <dbReference type="ChEBI" id="CHEBI:136312"/>
    </reaction>
    <physiologicalReaction direction="left-to-right" evidence="26">
        <dbReference type="Rhea" id="RHEA:52073"/>
    </physiologicalReaction>
</comment>
<comment type="catalytic activity">
    <reaction evidence="23">
        <text>1,2,3-trioctanoylglycerol + H2O = dioctanoylglycerol + octanoate + H(+)</text>
        <dbReference type="Rhea" id="RHEA:47864"/>
        <dbReference type="ChEBI" id="CHEBI:15377"/>
        <dbReference type="ChEBI" id="CHEBI:15378"/>
        <dbReference type="ChEBI" id="CHEBI:25646"/>
        <dbReference type="ChEBI" id="CHEBI:76978"/>
        <dbReference type="ChEBI" id="CHEBI:88066"/>
    </reaction>
    <physiologicalReaction direction="left-to-right" evidence="23">
        <dbReference type="Rhea" id="RHEA:47865"/>
    </physiologicalReaction>
</comment>
<dbReference type="Pfam" id="PF00135">
    <property type="entry name" value="COesterase"/>
    <property type="match status" value="1"/>
</dbReference>
<dbReference type="GO" id="GO:0008126">
    <property type="term" value="F:acetylesterase activity"/>
    <property type="evidence" value="ECO:0007669"/>
    <property type="project" value="UniProtKB-EC"/>
</dbReference>
<evidence type="ECO:0000256" key="31">
    <source>
        <dbReference type="RuleBase" id="RU361235"/>
    </source>
</evidence>
<name>A0A8C2AXL5_CYPCA</name>
<evidence type="ECO:0000259" key="32">
    <source>
        <dbReference type="Pfam" id="PF00135"/>
    </source>
</evidence>
<evidence type="ECO:0000256" key="15">
    <source>
        <dbReference type="ARBA" id="ARBA00047427"/>
    </source>
</evidence>
<comment type="catalytic activity">
    <reaction evidence="17">
        <text>9-hexadecanoyloxy-octadecanoate + H2O = 9-hydroxy-octadecanoate + hexadecanoate + H(+)</text>
        <dbReference type="Rhea" id="RHEA:52052"/>
        <dbReference type="ChEBI" id="CHEBI:7896"/>
        <dbReference type="ChEBI" id="CHEBI:15377"/>
        <dbReference type="ChEBI" id="CHEBI:15378"/>
        <dbReference type="ChEBI" id="CHEBI:83670"/>
        <dbReference type="ChEBI" id="CHEBI:136286"/>
    </reaction>
    <physiologicalReaction direction="left-to-right" evidence="17">
        <dbReference type="Rhea" id="RHEA:52053"/>
    </physiologicalReaction>
</comment>
<dbReference type="GO" id="GO:0004771">
    <property type="term" value="F:sterol ester esterase activity"/>
    <property type="evidence" value="ECO:0007669"/>
    <property type="project" value="UniProtKB-EC"/>
</dbReference>
<dbReference type="GO" id="GO:0004806">
    <property type="term" value="F:triacylglycerol lipase activity"/>
    <property type="evidence" value="ECO:0007669"/>
    <property type="project" value="UniProtKB-EC"/>
</dbReference>
<evidence type="ECO:0000256" key="23">
    <source>
        <dbReference type="ARBA" id="ARBA00049290"/>
    </source>
</evidence>
<dbReference type="AlphaFoldDB" id="A0A8C2AXL5"/>
<comment type="catalytic activity">
    <reaction evidence="14">
        <text>12-hexadecanoyloxy-octadecanoate + H2O = 12-hydroxyoctadecanoate + hexadecanoate + H(+)</text>
        <dbReference type="Rhea" id="RHEA:52056"/>
        <dbReference type="ChEBI" id="CHEBI:7896"/>
        <dbReference type="ChEBI" id="CHEBI:15377"/>
        <dbReference type="ChEBI" id="CHEBI:15378"/>
        <dbReference type="ChEBI" id="CHEBI:83677"/>
        <dbReference type="ChEBI" id="CHEBI:84201"/>
    </reaction>
    <physiologicalReaction direction="left-to-right" evidence="14">
        <dbReference type="Rhea" id="RHEA:52057"/>
    </physiologicalReaction>
</comment>
<evidence type="ECO:0000313" key="34">
    <source>
        <dbReference type="Proteomes" id="UP000694700"/>
    </source>
</evidence>
<comment type="similarity">
    <text evidence="3 31">Belongs to the type-B carboxylesterase/lipase family.</text>
</comment>
<feature type="chain" id="PRO_5034355358" description="Carboxylic ester hydrolase" evidence="31">
    <location>
        <begin position="22"/>
        <end position="544"/>
    </location>
</feature>
<evidence type="ECO:0000256" key="10">
    <source>
        <dbReference type="ARBA" id="ARBA00023157"/>
    </source>
</evidence>
<comment type="catalytic activity">
    <reaction evidence="21">
        <text>9-(9Z-octadecenoyloxy)-octadecanoate + H2O = 9-hydroxy-octadecanoate + (9Z)-octadecenoate + H(+)</text>
        <dbReference type="Rhea" id="RHEA:52048"/>
        <dbReference type="ChEBI" id="CHEBI:15377"/>
        <dbReference type="ChEBI" id="CHEBI:15378"/>
        <dbReference type="ChEBI" id="CHEBI:30823"/>
        <dbReference type="ChEBI" id="CHEBI:136282"/>
        <dbReference type="ChEBI" id="CHEBI:136286"/>
    </reaction>
    <physiologicalReaction direction="left-to-right" evidence="21">
        <dbReference type="Rhea" id="RHEA:52049"/>
    </physiologicalReaction>
</comment>
<evidence type="ECO:0000256" key="25">
    <source>
        <dbReference type="ARBA" id="ARBA00049322"/>
    </source>
</evidence>
<dbReference type="EC" id="3.1.1.-" evidence="31"/>
<comment type="subcellular location">
    <subcellularLocation>
        <location evidence="2">Secreted</location>
    </subcellularLocation>
</comment>
<comment type="catalytic activity">
    <reaction evidence="12">
        <text>a triacylglycerol + H2O = a diacylglycerol + a fatty acid + H(+)</text>
        <dbReference type="Rhea" id="RHEA:12044"/>
        <dbReference type="ChEBI" id="CHEBI:15377"/>
        <dbReference type="ChEBI" id="CHEBI:15378"/>
        <dbReference type="ChEBI" id="CHEBI:17855"/>
        <dbReference type="ChEBI" id="CHEBI:18035"/>
        <dbReference type="ChEBI" id="CHEBI:28868"/>
        <dbReference type="EC" id="3.1.1.3"/>
    </reaction>
    <physiologicalReaction direction="left-to-right" evidence="12">
        <dbReference type="Rhea" id="RHEA:12045"/>
    </physiologicalReaction>
</comment>
<comment type="catalytic activity">
    <reaction evidence="20">
        <text>12-(9Z-octadecenoyloxy)-octadecanoate + H2O = 12-hydroxyoctadecanoate + (9Z)-octadecenoate + H(+)</text>
        <dbReference type="Rhea" id="RHEA:52060"/>
        <dbReference type="ChEBI" id="CHEBI:15377"/>
        <dbReference type="ChEBI" id="CHEBI:15378"/>
        <dbReference type="ChEBI" id="CHEBI:30823"/>
        <dbReference type="ChEBI" id="CHEBI:84201"/>
        <dbReference type="ChEBI" id="CHEBI:136302"/>
    </reaction>
    <physiologicalReaction direction="left-to-right" evidence="20">
        <dbReference type="Rhea" id="RHEA:52061"/>
    </physiologicalReaction>
</comment>
<dbReference type="PROSITE" id="PS00941">
    <property type="entry name" value="CARBOXYLESTERASE_B_2"/>
    <property type="match status" value="1"/>
</dbReference>
<evidence type="ECO:0000256" key="13">
    <source>
        <dbReference type="ARBA" id="ARBA00033629"/>
    </source>
</evidence>
<evidence type="ECO:0000256" key="18">
    <source>
        <dbReference type="ARBA" id="ARBA00048386"/>
    </source>
</evidence>
<evidence type="ECO:0000256" key="12">
    <source>
        <dbReference type="ARBA" id="ARBA00023369"/>
    </source>
</evidence>
<keyword evidence="7 31" id="KW-0378">Hydrolase</keyword>
<comment type="catalytic activity">
    <reaction evidence="22">
        <text>9-octadecanoyloxy-octadecanoate + H2O = 9-hydroxy-octadecanoate + octadecanoate + H(+)</text>
        <dbReference type="Rhea" id="RHEA:52096"/>
        <dbReference type="ChEBI" id="CHEBI:15377"/>
        <dbReference type="ChEBI" id="CHEBI:15378"/>
        <dbReference type="ChEBI" id="CHEBI:25629"/>
        <dbReference type="ChEBI" id="CHEBI:136286"/>
        <dbReference type="ChEBI" id="CHEBI:136373"/>
    </reaction>
    <physiologicalReaction direction="left-to-right" evidence="22">
        <dbReference type="Rhea" id="RHEA:52097"/>
    </physiologicalReaction>
</comment>
<keyword evidence="5" id="KW-0964">Secreted</keyword>
<evidence type="ECO:0000256" key="24">
    <source>
        <dbReference type="ARBA" id="ARBA00049296"/>
    </source>
</evidence>
<evidence type="ECO:0000256" key="22">
    <source>
        <dbReference type="ARBA" id="ARBA00049221"/>
    </source>
</evidence>